<dbReference type="EMBL" id="QRYC01000007">
    <property type="protein sequence ID" value="RGU57014.1"/>
    <property type="molecule type" value="Genomic_DNA"/>
</dbReference>
<evidence type="ECO:0000256" key="3">
    <source>
        <dbReference type="ARBA" id="ARBA00022729"/>
    </source>
</evidence>
<reference evidence="8 9" key="1">
    <citation type="submission" date="2018-08" db="EMBL/GenBank/DDBJ databases">
        <title>A genome reference for cultivated species of the human gut microbiota.</title>
        <authorList>
            <person name="Zou Y."/>
            <person name="Xue W."/>
            <person name="Luo G."/>
        </authorList>
    </citation>
    <scope>NUCLEOTIDE SEQUENCE [LARGE SCALE GENOMIC DNA]</scope>
    <source>
        <strain evidence="8 9">AF16-14</strain>
    </source>
</reference>
<evidence type="ECO:0000313" key="8">
    <source>
        <dbReference type="EMBL" id="RGU57014.1"/>
    </source>
</evidence>
<dbReference type="GO" id="GO:0009279">
    <property type="term" value="C:cell outer membrane"/>
    <property type="evidence" value="ECO:0007669"/>
    <property type="project" value="UniProtKB-SubCell"/>
</dbReference>
<evidence type="ECO:0000256" key="1">
    <source>
        <dbReference type="ARBA" id="ARBA00004442"/>
    </source>
</evidence>
<proteinExistence type="inferred from homology"/>
<name>A0A412TT42_9BACT</name>
<sequence length="479" mass="55078">MRTIMRKYIYPILCTLLIVSQGCDHFLGNKPKGYAIPEAFEDYVKLLASQSLNSCMSTDAFYLTDDVHLLDDTVSAADLAYANQDDHERNLYSFKGGQIYTPGSDDNLWNAAYERIYTFNTIINNVLSSTDATDAEKHRLRAEALYQRAFEYLALVNIYARHYHKETAATDYGIPLITKDLVDQTYTRATVAEVYKQIEDDLKEASKSLKEVPINLFHPYLGSLHSFYARLYLYMGRYDDALTEAKEALKLNDKLQDLCPYQTKDKTTWGRIVLPDGTPMLEKDDNPEAVFVRLQSGRVTIPVSKDFLATFERNLPAGATDQRRALFYADDTVNMGRTDYFYGETCYILYAYQNVGFSTVENMLIAAECEARVGSKDNAMSYVNKLRDNRIKNNVALTATDKDEALRIVLDERRREFAFTGFHRLIDLKRLNYEDKFQKNITHTADGETFTLAPNDNRYIFPINQMILNYNPGMPQYER</sequence>
<organism evidence="8 9">
    <name type="scientific">Odoribacter splanchnicus</name>
    <dbReference type="NCBI Taxonomy" id="28118"/>
    <lineage>
        <taxon>Bacteria</taxon>
        <taxon>Pseudomonadati</taxon>
        <taxon>Bacteroidota</taxon>
        <taxon>Bacteroidia</taxon>
        <taxon>Bacteroidales</taxon>
        <taxon>Odoribacteraceae</taxon>
        <taxon>Odoribacter</taxon>
    </lineage>
</organism>
<accession>A0A412TT42</accession>
<gene>
    <name evidence="8" type="ORF">DWW57_07435</name>
</gene>
<evidence type="ECO:0000259" key="6">
    <source>
        <dbReference type="Pfam" id="PF07980"/>
    </source>
</evidence>
<evidence type="ECO:0000256" key="5">
    <source>
        <dbReference type="ARBA" id="ARBA00023237"/>
    </source>
</evidence>
<dbReference type="Proteomes" id="UP000284243">
    <property type="component" value="Unassembled WGS sequence"/>
</dbReference>
<dbReference type="AlphaFoldDB" id="A0A412TT42"/>
<protein>
    <submittedName>
        <fullName evidence="8">RagB/SusD family nutrient uptake outer membrane protein</fullName>
    </submittedName>
</protein>
<dbReference type="InterPro" id="IPR033985">
    <property type="entry name" value="SusD-like_N"/>
</dbReference>
<comment type="subcellular location">
    <subcellularLocation>
        <location evidence="1">Cell outer membrane</location>
    </subcellularLocation>
</comment>
<evidence type="ECO:0000313" key="9">
    <source>
        <dbReference type="Proteomes" id="UP000284243"/>
    </source>
</evidence>
<evidence type="ECO:0000256" key="4">
    <source>
        <dbReference type="ARBA" id="ARBA00023136"/>
    </source>
</evidence>
<keyword evidence="3" id="KW-0732">Signal</keyword>
<feature type="domain" description="RagB/SusD" evidence="6">
    <location>
        <begin position="363"/>
        <end position="477"/>
    </location>
</feature>
<keyword evidence="4" id="KW-0472">Membrane</keyword>
<dbReference type="Pfam" id="PF14322">
    <property type="entry name" value="SusD-like_3"/>
    <property type="match status" value="1"/>
</dbReference>
<dbReference type="InterPro" id="IPR011990">
    <property type="entry name" value="TPR-like_helical_dom_sf"/>
</dbReference>
<keyword evidence="5" id="KW-0998">Cell outer membrane</keyword>
<evidence type="ECO:0000256" key="2">
    <source>
        <dbReference type="ARBA" id="ARBA00006275"/>
    </source>
</evidence>
<comment type="caution">
    <text evidence="8">The sequence shown here is derived from an EMBL/GenBank/DDBJ whole genome shotgun (WGS) entry which is preliminary data.</text>
</comment>
<dbReference type="InterPro" id="IPR012944">
    <property type="entry name" value="SusD_RagB_dom"/>
</dbReference>
<dbReference type="PROSITE" id="PS51257">
    <property type="entry name" value="PROKAR_LIPOPROTEIN"/>
    <property type="match status" value="1"/>
</dbReference>
<feature type="domain" description="SusD-like N-terminal" evidence="7">
    <location>
        <begin position="90"/>
        <end position="233"/>
    </location>
</feature>
<comment type="similarity">
    <text evidence="2">Belongs to the SusD family.</text>
</comment>
<dbReference type="SUPFAM" id="SSF48452">
    <property type="entry name" value="TPR-like"/>
    <property type="match status" value="1"/>
</dbReference>
<dbReference type="Pfam" id="PF07980">
    <property type="entry name" value="SusD_RagB"/>
    <property type="match status" value="1"/>
</dbReference>
<dbReference type="Gene3D" id="1.25.40.390">
    <property type="match status" value="1"/>
</dbReference>
<evidence type="ECO:0000259" key="7">
    <source>
        <dbReference type="Pfam" id="PF14322"/>
    </source>
</evidence>